<evidence type="ECO:0000256" key="1">
    <source>
        <dbReference type="ARBA" id="ARBA00006243"/>
    </source>
</evidence>
<evidence type="ECO:0000313" key="4">
    <source>
        <dbReference type="EMBL" id="NOH15691.1"/>
    </source>
</evidence>
<gene>
    <name evidence="4" type="primary">hypE</name>
    <name evidence="4" type="ORF">HMJ28_04670</name>
</gene>
<feature type="domain" description="PurM-like N-terminal" evidence="2">
    <location>
        <begin position="45"/>
        <end position="147"/>
    </location>
</feature>
<dbReference type="NCBIfam" id="TIGR02124">
    <property type="entry name" value="hypE"/>
    <property type="match status" value="1"/>
</dbReference>
<dbReference type="PANTHER" id="PTHR30303:SF0">
    <property type="entry name" value="CARBAMOYL DEHYDRATASE HYPE"/>
    <property type="match status" value="1"/>
</dbReference>
<evidence type="ECO:0000259" key="2">
    <source>
        <dbReference type="Pfam" id="PF00586"/>
    </source>
</evidence>
<dbReference type="Pfam" id="PF00586">
    <property type="entry name" value="AIRS"/>
    <property type="match status" value="1"/>
</dbReference>
<dbReference type="AlphaFoldDB" id="A0A7Y3V742"/>
<dbReference type="Gene3D" id="3.30.1330.10">
    <property type="entry name" value="PurM-like, N-terminal domain"/>
    <property type="match status" value="1"/>
</dbReference>
<dbReference type="PIRSF" id="PIRSF005644">
    <property type="entry name" value="Hdrgns_mtr_HypE"/>
    <property type="match status" value="1"/>
</dbReference>
<dbReference type="GO" id="GO:0051604">
    <property type="term" value="P:protein maturation"/>
    <property type="evidence" value="ECO:0007669"/>
    <property type="project" value="TreeGrafter"/>
</dbReference>
<protein>
    <submittedName>
        <fullName evidence="4">Hydrogenase expression/formation protein HypE</fullName>
    </submittedName>
</protein>
<dbReference type="RefSeq" id="WP_171303129.1">
    <property type="nucleotide sequence ID" value="NZ_JABFIF010000006.1"/>
</dbReference>
<dbReference type="SUPFAM" id="SSF55326">
    <property type="entry name" value="PurM N-terminal domain-like"/>
    <property type="match status" value="1"/>
</dbReference>
<dbReference type="InterPro" id="IPR036676">
    <property type="entry name" value="PurM-like_C_sf"/>
</dbReference>
<dbReference type="InterPro" id="IPR036921">
    <property type="entry name" value="PurM-like_N_sf"/>
</dbReference>
<dbReference type="InterPro" id="IPR010918">
    <property type="entry name" value="PurM-like_C_dom"/>
</dbReference>
<dbReference type="InterPro" id="IPR011854">
    <property type="entry name" value="HypE"/>
</dbReference>
<dbReference type="InterPro" id="IPR016188">
    <property type="entry name" value="PurM-like_N"/>
</dbReference>
<comment type="caution">
    <text evidence="4">The sequence shown here is derived from an EMBL/GenBank/DDBJ whole genome shotgun (WGS) entry which is preliminary data.</text>
</comment>
<dbReference type="Pfam" id="PF02769">
    <property type="entry name" value="AIRS_C"/>
    <property type="match status" value="1"/>
</dbReference>
<sequence length="335" mass="36463">MSIITLSHGSGGKDTQDLIKSIFYKHFNNDILLQENDSSIVEKVKGRLAITTDSFVINPLFFPGGDIGKLSICGTINDLSVVGATPLYLTAGFIIEEGFSVNLLNKIVFSMKQASKMAKVKVIAGDTKVVEKGSADGVYINTTGIGVLKEENEYLCSNNIKVGDKIIVSGTLGEHGISIITKRQGIDFDVAIKSDCNMILPLVQDIMKVSKNIKVMRDPTRGGLATTLNELIYNKNLSMLLKEENIPIKDEVLGACEILGLDPLYIANEGKVVIIVSKEDANKVLDVMKKNPLGKDASVIGEVIDDEENRVYLKTKMGGTRVLNSIEEDLIPRIC</sequence>
<dbReference type="Proteomes" id="UP000528432">
    <property type="component" value="Unassembled WGS sequence"/>
</dbReference>
<accession>A0A7Y3V742</accession>
<proteinExistence type="inferred from homology"/>
<name>A0A7Y3V742_CLOCO</name>
<dbReference type="EMBL" id="JABFIF010000006">
    <property type="protein sequence ID" value="NOH15691.1"/>
    <property type="molecule type" value="Genomic_DNA"/>
</dbReference>
<reference evidence="4 5" key="1">
    <citation type="submission" date="2020-05" db="EMBL/GenBank/DDBJ databases">
        <title>Draft genome sequence of Clostridium cochlearium strain AGROS13 isolated from a sheep dairy farm in New Zealand.</title>
        <authorList>
            <person name="Gupta T.B."/>
            <person name="Jauregui R."/>
            <person name="Risson A.N."/>
            <person name="Brightwell G."/>
            <person name="Maclean P."/>
        </authorList>
    </citation>
    <scope>NUCLEOTIDE SEQUENCE [LARGE SCALE GENOMIC DNA]</scope>
    <source>
        <strain evidence="4 5">AGROS13</strain>
    </source>
</reference>
<dbReference type="PANTHER" id="PTHR30303">
    <property type="entry name" value="HYDROGENASE ISOENZYMES FORMATION PROTEIN HYPE"/>
    <property type="match status" value="1"/>
</dbReference>
<evidence type="ECO:0000259" key="3">
    <source>
        <dbReference type="Pfam" id="PF02769"/>
    </source>
</evidence>
<evidence type="ECO:0000313" key="5">
    <source>
        <dbReference type="Proteomes" id="UP000528432"/>
    </source>
</evidence>
<feature type="domain" description="PurM-like C-terminal" evidence="3">
    <location>
        <begin position="161"/>
        <end position="313"/>
    </location>
</feature>
<dbReference type="Gene3D" id="3.90.650.10">
    <property type="entry name" value="PurM-like C-terminal domain"/>
    <property type="match status" value="1"/>
</dbReference>
<dbReference type="SUPFAM" id="SSF56042">
    <property type="entry name" value="PurM C-terminal domain-like"/>
    <property type="match status" value="1"/>
</dbReference>
<dbReference type="CDD" id="cd02197">
    <property type="entry name" value="HypE"/>
    <property type="match status" value="1"/>
</dbReference>
<organism evidence="4 5">
    <name type="scientific">Clostridium cochlearium</name>
    <dbReference type="NCBI Taxonomy" id="1494"/>
    <lineage>
        <taxon>Bacteria</taxon>
        <taxon>Bacillati</taxon>
        <taxon>Bacillota</taxon>
        <taxon>Clostridia</taxon>
        <taxon>Eubacteriales</taxon>
        <taxon>Clostridiaceae</taxon>
        <taxon>Clostridium</taxon>
    </lineage>
</organism>
<comment type="similarity">
    <text evidence="1">Belongs to the HypE family.</text>
</comment>